<evidence type="ECO:0000313" key="13">
    <source>
        <dbReference type="EMBL" id="KAG0459539.1"/>
    </source>
</evidence>
<dbReference type="Gene3D" id="3.30.200.20">
    <property type="entry name" value="Phosphorylase Kinase, domain 1"/>
    <property type="match status" value="1"/>
</dbReference>
<keyword evidence="5 10" id="KW-0547">Nucleotide-binding</keyword>
<dbReference type="Pfam" id="PF14381">
    <property type="entry name" value="EDR1_CTR1_ARMC3_pept"/>
    <property type="match status" value="1"/>
</dbReference>
<keyword evidence="4" id="KW-0808">Transferase</keyword>
<dbReference type="InterPro" id="IPR008271">
    <property type="entry name" value="Ser/Thr_kinase_AS"/>
</dbReference>
<dbReference type="CDD" id="cd13999">
    <property type="entry name" value="STKc_MAP3K-like"/>
    <property type="match status" value="1"/>
</dbReference>
<dbReference type="PANTHER" id="PTHR44329">
    <property type="entry name" value="SERINE/THREONINE-PROTEIN KINASE TNNI3K-RELATED"/>
    <property type="match status" value="1"/>
</dbReference>
<dbReference type="InterPro" id="IPR001245">
    <property type="entry name" value="Ser-Thr/Tyr_kinase_cat_dom"/>
</dbReference>
<evidence type="ECO:0000256" key="3">
    <source>
        <dbReference type="ARBA" id="ARBA00022527"/>
    </source>
</evidence>
<evidence type="ECO:0000256" key="10">
    <source>
        <dbReference type="PROSITE-ProRule" id="PRU10141"/>
    </source>
</evidence>
<evidence type="ECO:0000256" key="5">
    <source>
        <dbReference type="ARBA" id="ARBA00022741"/>
    </source>
</evidence>
<keyword evidence="7 10" id="KW-0067">ATP-binding</keyword>
<evidence type="ECO:0000313" key="14">
    <source>
        <dbReference type="Proteomes" id="UP000639772"/>
    </source>
</evidence>
<dbReference type="SUPFAM" id="SSF56112">
    <property type="entry name" value="Protein kinase-like (PK-like)"/>
    <property type="match status" value="1"/>
</dbReference>
<dbReference type="InterPro" id="IPR000719">
    <property type="entry name" value="Prot_kinase_dom"/>
</dbReference>
<protein>
    <recommendedName>
        <fullName evidence="2">non-specific serine/threonine protein kinase</fullName>
        <ecNumber evidence="2">2.7.11.1</ecNumber>
    </recommendedName>
</protein>
<dbReference type="AlphaFoldDB" id="A0A835PXU5"/>
<reference evidence="13 14" key="1">
    <citation type="journal article" date="2020" name="Nat. Food">
        <title>A phased Vanilla planifolia genome enables genetic improvement of flavour and production.</title>
        <authorList>
            <person name="Hasing T."/>
            <person name="Tang H."/>
            <person name="Brym M."/>
            <person name="Khazi F."/>
            <person name="Huang T."/>
            <person name="Chambers A.H."/>
        </authorList>
    </citation>
    <scope>NUCLEOTIDE SEQUENCE [LARGE SCALE GENOMIC DNA]</scope>
    <source>
        <tissue evidence="13">Leaf</tissue>
    </source>
</reference>
<evidence type="ECO:0000256" key="2">
    <source>
        <dbReference type="ARBA" id="ARBA00012513"/>
    </source>
</evidence>
<dbReference type="PROSITE" id="PS50011">
    <property type="entry name" value="PROTEIN_KINASE_DOM"/>
    <property type="match status" value="1"/>
</dbReference>
<evidence type="ECO:0000256" key="1">
    <source>
        <dbReference type="ARBA" id="ARBA00010507"/>
    </source>
</evidence>
<dbReference type="PANTHER" id="PTHR44329:SF255">
    <property type="entry name" value="OS02G0527600 PROTEIN"/>
    <property type="match status" value="1"/>
</dbReference>
<comment type="similarity">
    <text evidence="1">Belongs to the protein kinase superfamily. TKL Ser/Thr protein kinase family. RAF subfamily.</text>
</comment>
<dbReference type="OrthoDB" id="339325at2759"/>
<comment type="catalytic activity">
    <reaction evidence="9">
        <text>L-seryl-[protein] + ATP = O-phospho-L-seryl-[protein] + ADP + H(+)</text>
        <dbReference type="Rhea" id="RHEA:17989"/>
        <dbReference type="Rhea" id="RHEA-COMP:9863"/>
        <dbReference type="Rhea" id="RHEA-COMP:11604"/>
        <dbReference type="ChEBI" id="CHEBI:15378"/>
        <dbReference type="ChEBI" id="CHEBI:29999"/>
        <dbReference type="ChEBI" id="CHEBI:30616"/>
        <dbReference type="ChEBI" id="CHEBI:83421"/>
        <dbReference type="ChEBI" id="CHEBI:456216"/>
        <dbReference type="EC" id="2.7.11.1"/>
    </reaction>
</comment>
<dbReference type="SMART" id="SM00220">
    <property type="entry name" value="S_TKc"/>
    <property type="match status" value="1"/>
</dbReference>
<accession>A0A835PXU5</accession>
<dbReference type="GO" id="GO:0005524">
    <property type="term" value="F:ATP binding"/>
    <property type="evidence" value="ECO:0007669"/>
    <property type="project" value="UniProtKB-UniRule"/>
</dbReference>
<dbReference type="EMBL" id="JADCNM010000012">
    <property type="protein sequence ID" value="KAG0459539.1"/>
    <property type="molecule type" value="Genomic_DNA"/>
</dbReference>
<keyword evidence="3" id="KW-0723">Serine/threonine-protein kinase</keyword>
<evidence type="ECO:0000256" key="8">
    <source>
        <dbReference type="ARBA" id="ARBA00047899"/>
    </source>
</evidence>
<name>A0A835PXU5_VANPL</name>
<dbReference type="PROSITE" id="PS00107">
    <property type="entry name" value="PROTEIN_KINASE_ATP"/>
    <property type="match status" value="1"/>
</dbReference>
<dbReference type="GO" id="GO:0004674">
    <property type="term" value="F:protein serine/threonine kinase activity"/>
    <property type="evidence" value="ECO:0007669"/>
    <property type="project" value="UniProtKB-KW"/>
</dbReference>
<dbReference type="EC" id="2.7.11.1" evidence="2"/>
<evidence type="ECO:0000259" key="12">
    <source>
        <dbReference type="PROSITE" id="PS50011"/>
    </source>
</evidence>
<dbReference type="GO" id="GO:0010182">
    <property type="term" value="P:sugar mediated signaling pathway"/>
    <property type="evidence" value="ECO:0007669"/>
    <property type="project" value="UniProtKB-ARBA"/>
</dbReference>
<dbReference type="FunFam" id="1.10.510.10:FF:000193">
    <property type="entry name" value="Serine/threonine-protein kinase CTR1"/>
    <property type="match status" value="1"/>
</dbReference>
<evidence type="ECO:0000256" key="7">
    <source>
        <dbReference type="ARBA" id="ARBA00022840"/>
    </source>
</evidence>
<dbReference type="Gene3D" id="1.10.510.10">
    <property type="entry name" value="Transferase(Phosphotransferase) domain 1"/>
    <property type="match status" value="1"/>
</dbReference>
<feature type="domain" description="Protein kinase" evidence="12">
    <location>
        <begin position="558"/>
        <end position="823"/>
    </location>
</feature>
<evidence type="ECO:0000256" key="6">
    <source>
        <dbReference type="ARBA" id="ARBA00022777"/>
    </source>
</evidence>
<dbReference type="PROSITE" id="PS00108">
    <property type="entry name" value="PROTEIN_KINASE_ST"/>
    <property type="match status" value="1"/>
</dbReference>
<evidence type="ECO:0000256" key="9">
    <source>
        <dbReference type="ARBA" id="ARBA00048679"/>
    </source>
</evidence>
<dbReference type="Pfam" id="PF07714">
    <property type="entry name" value="PK_Tyr_Ser-Thr"/>
    <property type="match status" value="1"/>
</dbReference>
<organism evidence="13 14">
    <name type="scientific">Vanilla planifolia</name>
    <name type="common">Vanilla</name>
    <dbReference type="NCBI Taxonomy" id="51239"/>
    <lineage>
        <taxon>Eukaryota</taxon>
        <taxon>Viridiplantae</taxon>
        <taxon>Streptophyta</taxon>
        <taxon>Embryophyta</taxon>
        <taxon>Tracheophyta</taxon>
        <taxon>Spermatophyta</taxon>
        <taxon>Magnoliopsida</taxon>
        <taxon>Liliopsida</taxon>
        <taxon>Asparagales</taxon>
        <taxon>Orchidaceae</taxon>
        <taxon>Vanilloideae</taxon>
        <taxon>Vanilleae</taxon>
        <taxon>Vanilla</taxon>
    </lineage>
</organism>
<dbReference type="InterPro" id="IPR055164">
    <property type="entry name" value="EDR1/CTR1/ARMC3-like_pept-like"/>
</dbReference>
<dbReference type="FunFam" id="3.30.200.20:FF:000060">
    <property type="entry name" value="Serine/threonine-protein kinase isoform 1"/>
    <property type="match status" value="1"/>
</dbReference>
<evidence type="ECO:0000256" key="11">
    <source>
        <dbReference type="SAM" id="MobiDB-lite"/>
    </source>
</evidence>
<dbReference type="GO" id="GO:0006950">
    <property type="term" value="P:response to stress"/>
    <property type="evidence" value="ECO:0007669"/>
    <property type="project" value="UniProtKB-ARBA"/>
</dbReference>
<sequence>MDVSGRRSSYTPSISIQMSPPPSQFETLPLEKNRMKHPFDWPIATDASADQRSGVRISGLLPPVGLQRQSSEGSFGESSLSGEYYIPTTLSSVTATMGPEGLNPVTTGGIEGRGKEGADAVGSCSSSKSWAQQAEETYQLQLALALRLCSEASCANDPNYFDPGDPMIPGEQASAQTTSHRFWVNGSLSYNDKVPDGFYMIQGMDPFVWTLCTDVQEESRIPSIESLKAVHSSESAVEVILVDRHSDTDLKRLHSLVAVLSSSYVTTKEVVEQIAMLVCLQMGGAASDGEHFLHPRWKKCSETLKENSRSVVISIGKLAVGLCRHRALLFKILADSVHLPCRIAKGCIFCKSEESSSCLVRFGLEREYLVDLVRTPGTLCEPNSQLNGPGSITILSPLRPSKCKPIKIADNFRSLAKQYFIDCQSLNLLFTDTSTGANIAPEDDKDSYLSKNYCERYADAASYLPAATNVPHVEISKYNEERISHAEGAYQFQMLKSHMQNAKPFGQPEANQLKLIPRDGEKEALTALTFHDSTANTSKPNADVLLVNDDLIISWNDLVLKGKIGAGSFGIVHRAEWLGSEVAVKVLMDQDIHPERFREFMREVSIMKSLRHPNIVLFMGAVIQPPHLSIVTEYLSRGSLYRFLHKPGVKELLDERRRLSMAFDVAKGMNYLHKRNPPIVHRDLKSQNLLVDYKFTIKVCDFGLSRLKPSTYLSSKSLAGTPEWMAPEVLRDEPSNEKSDVYSFGVILWELMTLQQPWSNLNPAQVIAAVGFKGRRLVIPNDVSPEVASIIGSCWARPSFSSIMSSLKQLLKSTSQAAQNELLLIA</sequence>
<dbReference type="InterPro" id="IPR011009">
    <property type="entry name" value="Kinase-like_dom_sf"/>
</dbReference>
<dbReference type="InterPro" id="IPR051681">
    <property type="entry name" value="Ser/Thr_Kinases-Pseudokinases"/>
</dbReference>
<evidence type="ECO:0000256" key="4">
    <source>
        <dbReference type="ARBA" id="ARBA00022679"/>
    </source>
</evidence>
<dbReference type="Proteomes" id="UP000639772">
    <property type="component" value="Chromosome 12"/>
</dbReference>
<comment type="catalytic activity">
    <reaction evidence="8">
        <text>L-threonyl-[protein] + ATP = O-phospho-L-threonyl-[protein] + ADP + H(+)</text>
        <dbReference type="Rhea" id="RHEA:46608"/>
        <dbReference type="Rhea" id="RHEA-COMP:11060"/>
        <dbReference type="Rhea" id="RHEA-COMP:11605"/>
        <dbReference type="ChEBI" id="CHEBI:15378"/>
        <dbReference type="ChEBI" id="CHEBI:30013"/>
        <dbReference type="ChEBI" id="CHEBI:30616"/>
        <dbReference type="ChEBI" id="CHEBI:61977"/>
        <dbReference type="ChEBI" id="CHEBI:456216"/>
        <dbReference type="EC" id="2.7.11.1"/>
    </reaction>
</comment>
<proteinExistence type="inferred from homology"/>
<feature type="region of interest" description="Disordered" evidence="11">
    <location>
        <begin position="1"/>
        <end position="24"/>
    </location>
</feature>
<comment type="caution">
    <text evidence="13">The sequence shown here is derived from an EMBL/GenBank/DDBJ whole genome shotgun (WGS) entry which is preliminary data.</text>
</comment>
<feature type="compositionally biased region" description="Polar residues" evidence="11">
    <location>
        <begin position="1"/>
        <end position="11"/>
    </location>
</feature>
<dbReference type="InterPro" id="IPR017441">
    <property type="entry name" value="Protein_kinase_ATP_BS"/>
</dbReference>
<dbReference type="PRINTS" id="PR00109">
    <property type="entry name" value="TYRKINASE"/>
</dbReference>
<feature type="binding site" evidence="10">
    <location>
        <position position="585"/>
    </location>
    <ligand>
        <name>ATP</name>
        <dbReference type="ChEBI" id="CHEBI:30616"/>
    </ligand>
</feature>
<keyword evidence="6" id="KW-0418">Kinase</keyword>
<gene>
    <name evidence="13" type="ORF">HPP92_022667</name>
</gene>